<organism evidence="3 4">
    <name type="scientific">Candidatus Cellulosilyticum pullistercoris</name>
    <dbReference type="NCBI Taxonomy" id="2838521"/>
    <lineage>
        <taxon>Bacteria</taxon>
        <taxon>Bacillati</taxon>
        <taxon>Bacillota</taxon>
        <taxon>Clostridia</taxon>
        <taxon>Lachnospirales</taxon>
        <taxon>Cellulosilyticaceae</taxon>
        <taxon>Cellulosilyticum</taxon>
    </lineage>
</organism>
<reference evidence="3" key="1">
    <citation type="journal article" date="2021" name="PeerJ">
        <title>Extensive microbial diversity within the chicken gut microbiome revealed by metagenomics and culture.</title>
        <authorList>
            <person name="Gilroy R."/>
            <person name="Ravi A."/>
            <person name="Getino M."/>
            <person name="Pursley I."/>
            <person name="Horton D.L."/>
            <person name="Alikhan N.F."/>
            <person name="Baker D."/>
            <person name="Gharbi K."/>
            <person name="Hall N."/>
            <person name="Watson M."/>
            <person name="Adriaenssens E.M."/>
            <person name="Foster-Nyarko E."/>
            <person name="Jarju S."/>
            <person name="Secka A."/>
            <person name="Antonio M."/>
            <person name="Oren A."/>
            <person name="Chaudhuri R.R."/>
            <person name="La Ragione R."/>
            <person name="Hildebrand F."/>
            <person name="Pallen M.J."/>
        </authorList>
    </citation>
    <scope>NUCLEOTIDE SEQUENCE</scope>
    <source>
        <strain evidence="3">B5-657</strain>
    </source>
</reference>
<gene>
    <name evidence="3" type="ORF">H9872_03800</name>
</gene>
<feature type="domain" description="CobW/HypB/UreG nucleotide-binding" evidence="1">
    <location>
        <begin position="5"/>
        <end position="169"/>
    </location>
</feature>
<name>A0A9E2KC87_9FIRM</name>
<dbReference type="InterPro" id="IPR003495">
    <property type="entry name" value="CobW/HypB/UreG_nucleotide-bd"/>
</dbReference>
<dbReference type="Pfam" id="PF02492">
    <property type="entry name" value="cobW"/>
    <property type="match status" value="1"/>
</dbReference>
<evidence type="ECO:0000313" key="3">
    <source>
        <dbReference type="EMBL" id="MBU3803862.1"/>
    </source>
</evidence>
<dbReference type="InterPro" id="IPR027417">
    <property type="entry name" value="P-loop_NTPase"/>
</dbReference>
<evidence type="ECO:0000259" key="2">
    <source>
        <dbReference type="Pfam" id="PF21537"/>
    </source>
</evidence>
<feature type="domain" description="DUF1980" evidence="2">
    <location>
        <begin position="181"/>
        <end position="308"/>
    </location>
</feature>
<dbReference type="Proteomes" id="UP000824229">
    <property type="component" value="Unassembled WGS sequence"/>
</dbReference>
<protein>
    <submittedName>
        <fullName evidence="3">GTPase</fullName>
    </submittedName>
</protein>
<dbReference type="EMBL" id="JAHLFQ010000075">
    <property type="protein sequence ID" value="MBU3803862.1"/>
    <property type="molecule type" value="Genomic_DNA"/>
</dbReference>
<evidence type="ECO:0000259" key="1">
    <source>
        <dbReference type="Pfam" id="PF02492"/>
    </source>
</evidence>
<reference evidence="3" key="2">
    <citation type="submission" date="2021-04" db="EMBL/GenBank/DDBJ databases">
        <authorList>
            <person name="Gilroy R."/>
        </authorList>
    </citation>
    <scope>NUCLEOTIDE SEQUENCE</scope>
    <source>
        <strain evidence="3">B5-657</strain>
    </source>
</reference>
<dbReference type="SUPFAM" id="SSF52540">
    <property type="entry name" value="P-loop containing nucleoside triphosphate hydrolases"/>
    <property type="match status" value="1"/>
</dbReference>
<comment type="caution">
    <text evidence="3">The sequence shown here is derived from an EMBL/GenBank/DDBJ whole genome shotgun (WGS) entry which is preliminary data.</text>
</comment>
<dbReference type="Gene3D" id="3.40.50.300">
    <property type="entry name" value="P-loop containing nucleotide triphosphate hydrolases"/>
    <property type="match status" value="1"/>
</dbReference>
<evidence type="ECO:0000313" key="4">
    <source>
        <dbReference type="Proteomes" id="UP000824229"/>
    </source>
</evidence>
<accession>A0A9E2KC87</accession>
<dbReference type="AlphaFoldDB" id="A0A9E2KC87"/>
<dbReference type="Pfam" id="PF21537">
    <property type="entry name" value="DUF1980_C"/>
    <property type="match status" value="1"/>
</dbReference>
<dbReference type="InterPro" id="IPR048447">
    <property type="entry name" value="DUF1980_C"/>
</dbReference>
<proteinExistence type="predicted"/>
<sequence length="313" mass="36932">MKIPIFLFNGLLEAGKTAFISYMLTKPVFADGQNTLVLMCEEGIEEYDKEQFKKNHISLVSIDEETDLTDELMQSLNEKYNPQRVIIEYNGMWDVSKLFDLNYPKDWFLYEIMTLVNGETFNLYLNNMRGIMMEQFKCADLVIFNRVDEKMNLAQFRGNVKAVNNRAKLFICTEDFKLEPVKEELPYDVNADKIEISEEHYGIWYIDMWERPQRYTNKRIKVSGLFFQEPSDPKDRFSFGRFAMPCCEDDISLMGVYCHNIGKPRFHNGDSITVEAEIKYERAEVYNREIGPILYVKRIEKAEKNQENLVMFN</sequence>